<evidence type="ECO:0000256" key="4">
    <source>
        <dbReference type="ARBA" id="ARBA00023239"/>
    </source>
</evidence>
<evidence type="ECO:0000256" key="5">
    <source>
        <dbReference type="PIRSR" id="PIRSR611166-50"/>
    </source>
</evidence>
<protein>
    <submittedName>
        <fullName evidence="7">Tyrosine phenol-lyase</fullName>
    </submittedName>
</protein>
<evidence type="ECO:0000313" key="7">
    <source>
        <dbReference type="EMBL" id="SMO45936.1"/>
    </source>
</evidence>
<dbReference type="InterPro" id="IPR015422">
    <property type="entry name" value="PyrdxlP-dep_Trfase_small"/>
</dbReference>
<sequence length="468" mass="52863">MELPFSESYKIKMVEPIRKSSKEERQRWIKEAGYNLFNLKSEQVFIDLLTDSGTGAMSDRQWASMMMGDESYAGATSYYNLKHAVKNILGFEYMLPTHQGRAAENVLFSALISEGDVIPGNTHFDTTKGHIEFRKATAIDCTINEAFDTTAQHPFKGNVDLNKLESVYLKYPKERIPATIVTVTCNSAGGQPVSMENLREVYELSKKYGIRVIFDSARFAENAYFIKTREPGYASKTIKQIVAEMFTHADGMTMSSKKDGIVNMGGFIALKEEALFKKAAQFNIIYEGYITYGGMSGRDMNALAQGLDEGTEFDYLETRIKQVAYLGQKLKGFGVPVQEPFGGHAIFVDAKRFLPHLPKEQFVAQTLAVELYKEAGARAVEIGALLADRDPITRKNRYPKLELLRLAIPRRVYTNNHMDVIAAALKNVYHRRSEIKTGYKIIDEAPILRHFTVQLTPYQQNVVRSTDR</sequence>
<reference evidence="7 8" key="1">
    <citation type="submission" date="2017-05" db="EMBL/GenBank/DDBJ databases">
        <authorList>
            <person name="Varghese N."/>
            <person name="Submissions S."/>
        </authorList>
    </citation>
    <scope>NUCLEOTIDE SEQUENCE [LARGE SCALE GENOMIC DNA]</scope>
    <source>
        <strain evidence="7 8">DSM 27040</strain>
    </source>
</reference>
<dbReference type="Proteomes" id="UP000319040">
    <property type="component" value="Unassembled WGS sequence"/>
</dbReference>
<organism evidence="7 8">
    <name type="scientific">Saccharicrinis carchari</name>
    <dbReference type="NCBI Taxonomy" id="1168039"/>
    <lineage>
        <taxon>Bacteria</taxon>
        <taxon>Pseudomonadati</taxon>
        <taxon>Bacteroidota</taxon>
        <taxon>Bacteroidia</taxon>
        <taxon>Marinilabiliales</taxon>
        <taxon>Marinilabiliaceae</taxon>
        <taxon>Saccharicrinis</taxon>
    </lineage>
</organism>
<dbReference type="PANTHER" id="PTHR32325:SF4">
    <property type="entry name" value="TRYPTOPHANASE"/>
    <property type="match status" value="1"/>
</dbReference>
<dbReference type="GO" id="GO:0009072">
    <property type="term" value="P:aromatic amino acid metabolic process"/>
    <property type="evidence" value="ECO:0007669"/>
    <property type="project" value="InterPro"/>
</dbReference>
<gene>
    <name evidence="7" type="ORF">SAMN06265379_101909</name>
</gene>
<keyword evidence="4 7" id="KW-0456">Lyase</keyword>
<dbReference type="Pfam" id="PF01212">
    <property type="entry name" value="Beta_elim_lyase"/>
    <property type="match status" value="1"/>
</dbReference>
<feature type="domain" description="Aromatic amino acid beta-eliminating lyase/threonine aldolase" evidence="6">
    <location>
        <begin position="47"/>
        <end position="423"/>
    </location>
</feature>
<comment type="cofactor">
    <cofactor evidence="1 5">
        <name>pyridoxal 5'-phosphate</name>
        <dbReference type="ChEBI" id="CHEBI:597326"/>
    </cofactor>
</comment>
<dbReference type="InterPro" id="IPR015424">
    <property type="entry name" value="PyrdxlP-dep_Trfase"/>
</dbReference>
<dbReference type="InterPro" id="IPR001597">
    <property type="entry name" value="ArAA_b-elim_lyase/Thr_aldolase"/>
</dbReference>
<comment type="similarity">
    <text evidence="2">Belongs to the beta-eliminating lyase family.</text>
</comment>
<dbReference type="PIRSF" id="PIRSF001386">
    <property type="entry name" value="Trpase"/>
    <property type="match status" value="1"/>
</dbReference>
<evidence type="ECO:0000256" key="1">
    <source>
        <dbReference type="ARBA" id="ARBA00001933"/>
    </source>
</evidence>
<keyword evidence="3 5" id="KW-0663">Pyridoxal phosphate</keyword>
<evidence type="ECO:0000256" key="3">
    <source>
        <dbReference type="ARBA" id="ARBA00022898"/>
    </source>
</evidence>
<dbReference type="AlphaFoldDB" id="A0A521BFP4"/>
<dbReference type="CDD" id="cd00617">
    <property type="entry name" value="Tnase_like"/>
    <property type="match status" value="1"/>
</dbReference>
<evidence type="ECO:0000259" key="6">
    <source>
        <dbReference type="Pfam" id="PF01212"/>
    </source>
</evidence>
<feature type="modified residue" description="N6-(pyridoxal phosphate)lysine" evidence="5">
    <location>
        <position position="258"/>
    </location>
</feature>
<dbReference type="PANTHER" id="PTHR32325">
    <property type="entry name" value="BETA-ELIMINATING LYASE-LIKE PROTEIN-RELATED"/>
    <property type="match status" value="1"/>
</dbReference>
<evidence type="ECO:0000313" key="8">
    <source>
        <dbReference type="Proteomes" id="UP000319040"/>
    </source>
</evidence>
<dbReference type="InterPro" id="IPR011166">
    <property type="entry name" value="Beta-eliminating_lyase"/>
</dbReference>
<dbReference type="Gene3D" id="3.90.1150.10">
    <property type="entry name" value="Aspartate Aminotransferase, domain 1"/>
    <property type="match status" value="1"/>
</dbReference>
<dbReference type="GO" id="GO:0016830">
    <property type="term" value="F:carbon-carbon lyase activity"/>
    <property type="evidence" value="ECO:0007669"/>
    <property type="project" value="InterPro"/>
</dbReference>
<proteinExistence type="inferred from homology"/>
<dbReference type="EMBL" id="FXTB01000001">
    <property type="protein sequence ID" value="SMO45936.1"/>
    <property type="molecule type" value="Genomic_DNA"/>
</dbReference>
<evidence type="ECO:0000256" key="2">
    <source>
        <dbReference type="ARBA" id="ARBA00009721"/>
    </source>
</evidence>
<dbReference type="RefSeq" id="WP_142532228.1">
    <property type="nucleotide sequence ID" value="NZ_FXTB01000001.1"/>
</dbReference>
<keyword evidence="8" id="KW-1185">Reference proteome</keyword>
<name>A0A521BFP4_SACCC</name>
<dbReference type="SUPFAM" id="SSF53383">
    <property type="entry name" value="PLP-dependent transferases"/>
    <property type="match status" value="1"/>
</dbReference>
<accession>A0A521BFP4</accession>
<dbReference type="OrthoDB" id="9764079at2"/>
<dbReference type="Gene3D" id="3.40.640.10">
    <property type="entry name" value="Type I PLP-dependent aspartate aminotransferase-like (Major domain)"/>
    <property type="match status" value="1"/>
</dbReference>
<dbReference type="NCBIfam" id="NF009709">
    <property type="entry name" value="PRK13238.1"/>
    <property type="match status" value="1"/>
</dbReference>
<dbReference type="InterPro" id="IPR015421">
    <property type="entry name" value="PyrdxlP-dep_Trfase_major"/>
</dbReference>